<feature type="region of interest" description="Disordered" evidence="1">
    <location>
        <begin position="111"/>
        <end position="160"/>
    </location>
</feature>
<accession>A0A804LP34</accession>
<reference evidence="2" key="2">
    <citation type="submission" date="2019-07" db="EMBL/GenBank/DDBJ databases">
        <authorList>
            <person name="Seetharam A."/>
            <person name="Woodhouse M."/>
            <person name="Cannon E."/>
        </authorList>
    </citation>
    <scope>NUCLEOTIDE SEQUENCE [LARGE SCALE GENOMIC DNA]</scope>
    <source>
        <strain evidence="2">cv. B73</strain>
    </source>
</reference>
<evidence type="ECO:0000256" key="1">
    <source>
        <dbReference type="SAM" id="MobiDB-lite"/>
    </source>
</evidence>
<dbReference type="Gramene" id="Zm00001eb025360_T001">
    <property type="protein sequence ID" value="Zm00001eb025360_P001"/>
    <property type="gene ID" value="Zm00001eb025360"/>
</dbReference>
<dbReference type="AlphaFoldDB" id="A0A804LP34"/>
<dbReference type="Proteomes" id="UP000007305">
    <property type="component" value="Chromosome 1"/>
</dbReference>
<protein>
    <submittedName>
        <fullName evidence="2">Uncharacterized protein</fullName>
    </submittedName>
</protein>
<name>A0A804LP34_MAIZE</name>
<reference evidence="2" key="3">
    <citation type="submission" date="2021-05" db="UniProtKB">
        <authorList>
            <consortium name="EnsemblPlants"/>
        </authorList>
    </citation>
    <scope>IDENTIFICATION</scope>
    <source>
        <strain evidence="2">cv. B73</strain>
    </source>
</reference>
<dbReference type="EnsemblPlants" id="Zm00001eb025360_T001">
    <property type="protein sequence ID" value="Zm00001eb025360_P001"/>
    <property type="gene ID" value="Zm00001eb025360"/>
</dbReference>
<keyword evidence="3" id="KW-1185">Reference proteome</keyword>
<evidence type="ECO:0000313" key="2">
    <source>
        <dbReference type="EnsemblPlants" id="Zm00001eb025360_P001"/>
    </source>
</evidence>
<organism evidence="2 3">
    <name type="scientific">Zea mays</name>
    <name type="common">Maize</name>
    <dbReference type="NCBI Taxonomy" id="4577"/>
    <lineage>
        <taxon>Eukaryota</taxon>
        <taxon>Viridiplantae</taxon>
        <taxon>Streptophyta</taxon>
        <taxon>Embryophyta</taxon>
        <taxon>Tracheophyta</taxon>
        <taxon>Spermatophyta</taxon>
        <taxon>Magnoliopsida</taxon>
        <taxon>Liliopsida</taxon>
        <taxon>Poales</taxon>
        <taxon>Poaceae</taxon>
        <taxon>PACMAD clade</taxon>
        <taxon>Panicoideae</taxon>
        <taxon>Andropogonodae</taxon>
        <taxon>Andropogoneae</taxon>
        <taxon>Tripsacinae</taxon>
        <taxon>Zea</taxon>
    </lineage>
</organism>
<reference evidence="3" key="1">
    <citation type="submission" date="2015-12" db="EMBL/GenBank/DDBJ databases">
        <title>Update maize B73 reference genome by single molecule sequencing technologies.</title>
        <authorList>
            <consortium name="Maize Genome Sequencing Project"/>
            <person name="Ware D."/>
        </authorList>
    </citation>
    <scope>NUCLEOTIDE SEQUENCE [LARGE SCALE GENOMIC DNA]</scope>
    <source>
        <strain evidence="3">cv. B73</strain>
    </source>
</reference>
<proteinExistence type="predicted"/>
<evidence type="ECO:0000313" key="3">
    <source>
        <dbReference type="Proteomes" id="UP000007305"/>
    </source>
</evidence>
<feature type="compositionally biased region" description="Acidic residues" evidence="1">
    <location>
        <begin position="115"/>
        <end position="135"/>
    </location>
</feature>
<sequence length="160" mass="17651">MASAMSSRSRPAGHFGVFPVNAMAGTGGSDGGVQLADKLKIIKTDNFDPDAYVQSKCRAMDEKFKVSGDLYMMVCYMKLSCTCMNHIQDYDIGDKIILHVVLWFTGEAAQHEESEVMDGEDDDDEDDDDEDDDDYDTKKNKGTAGGEGQQGKRPTKCKQQ</sequence>